<dbReference type="PROSITE" id="PS00737">
    <property type="entry name" value="THIOLASE_2"/>
    <property type="match status" value="1"/>
</dbReference>
<evidence type="ECO:0000256" key="2">
    <source>
        <dbReference type="ARBA" id="ARBA00022679"/>
    </source>
</evidence>
<proteinExistence type="inferred from homology"/>
<dbReference type="Pfam" id="PF00108">
    <property type="entry name" value="Thiolase_N"/>
    <property type="match status" value="1"/>
</dbReference>
<dbReference type="PANTHER" id="PTHR43365">
    <property type="entry name" value="BLR7806 PROTEIN"/>
    <property type="match status" value="1"/>
</dbReference>
<feature type="domain" description="Thiolase N-terminal" evidence="6">
    <location>
        <begin position="6"/>
        <end position="229"/>
    </location>
</feature>
<comment type="caution">
    <text evidence="8">The sequence shown here is derived from an EMBL/GenBank/DDBJ whole genome shotgun (WGS) entry which is preliminary data.</text>
</comment>
<evidence type="ECO:0000256" key="1">
    <source>
        <dbReference type="ARBA" id="ARBA00010982"/>
    </source>
</evidence>
<dbReference type="PIRSF" id="PIRSF000429">
    <property type="entry name" value="Ac-CoA_Ac_transf"/>
    <property type="match status" value="1"/>
</dbReference>
<protein>
    <submittedName>
        <fullName evidence="8">Acetyl-CoA C-acetyltransferase</fullName>
        <ecNumber evidence="8">2.3.1.9</ecNumber>
    </submittedName>
</protein>
<evidence type="ECO:0000256" key="5">
    <source>
        <dbReference type="RuleBase" id="RU003557"/>
    </source>
</evidence>
<evidence type="ECO:0000256" key="4">
    <source>
        <dbReference type="PIRSR" id="PIRSR000429-1"/>
    </source>
</evidence>
<keyword evidence="2 5" id="KW-0808">Transferase</keyword>
<dbReference type="InterPro" id="IPR020615">
    <property type="entry name" value="Thiolase_acyl_enz_int_AS"/>
</dbReference>
<dbReference type="NCBIfam" id="TIGR01930">
    <property type="entry name" value="AcCoA-C-Actrans"/>
    <property type="match status" value="1"/>
</dbReference>
<dbReference type="PANTHER" id="PTHR43365:SF1">
    <property type="entry name" value="ACETYL-COA C-ACYLTRANSFERASE"/>
    <property type="match status" value="1"/>
</dbReference>
<dbReference type="RefSeq" id="WP_136597927.1">
    <property type="nucleotide sequence ID" value="NZ_STGV01000002.1"/>
</dbReference>
<evidence type="ECO:0000256" key="3">
    <source>
        <dbReference type="ARBA" id="ARBA00023315"/>
    </source>
</evidence>
<feature type="active site" description="Proton acceptor" evidence="4">
    <location>
        <position position="388"/>
    </location>
</feature>
<comment type="similarity">
    <text evidence="1 5">Belongs to the thiolase-like superfamily. Thiolase family.</text>
</comment>
<dbReference type="SUPFAM" id="SSF53901">
    <property type="entry name" value="Thiolase-like"/>
    <property type="match status" value="2"/>
</dbReference>
<evidence type="ECO:0000259" key="7">
    <source>
        <dbReference type="Pfam" id="PF02803"/>
    </source>
</evidence>
<evidence type="ECO:0000313" key="9">
    <source>
        <dbReference type="Proteomes" id="UP000308828"/>
    </source>
</evidence>
<dbReference type="PROSITE" id="PS00098">
    <property type="entry name" value="THIOLASE_1"/>
    <property type="match status" value="1"/>
</dbReference>
<dbReference type="InterPro" id="IPR020616">
    <property type="entry name" value="Thiolase_N"/>
</dbReference>
<dbReference type="Gene3D" id="3.40.47.10">
    <property type="match status" value="2"/>
</dbReference>
<evidence type="ECO:0000313" key="8">
    <source>
        <dbReference type="EMBL" id="THV23832.1"/>
    </source>
</evidence>
<reference evidence="8 9" key="1">
    <citation type="submission" date="2019-04" db="EMBL/GenBank/DDBJ databases">
        <title>Genome sequence of strain shin9-1.</title>
        <authorList>
            <person name="Gao J."/>
            <person name="Sun J."/>
        </authorList>
    </citation>
    <scope>NUCLEOTIDE SEQUENCE [LARGE SCALE GENOMIC DNA]</scope>
    <source>
        <strain evidence="9">shin9-1</strain>
    </source>
</reference>
<dbReference type="OrthoDB" id="9764638at2"/>
<dbReference type="Pfam" id="PF02803">
    <property type="entry name" value="Thiolase_C"/>
    <property type="match status" value="1"/>
</dbReference>
<dbReference type="Proteomes" id="UP000308828">
    <property type="component" value="Unassembled WGS sequence"/>
</dbReference>
<dbReference type="NCBIfam" id="NF006090">
    <property type="entry name" value="PRK08242.1"/>
    <property type="match status" value="1"/>
</dbReference>
<feature type="active site" description="Proton acceptor" evidence="4">
    <location>
        <position position="358"/>
    </location>
</feature>
<dbReference type="PROSITE" id="PS00099">
    <property type="entry name" value="THIOLASE_3"/>
    <property type="match status" value="1"/>
</dbReference>
<dbReference type="EMBL" id="STGV01000002">
    <property type="protein sequence ID" value="THV23832.1"/>
    <property type="molecule type" value="Genomic_DNA"/>
</dbReference>
<dbReference type="GO" id="GO:0003985">
    <property type="term" value="F:acetyl-CoA C-acetyltransferase activity"/>
    <property type="evidence" value="ECO:0007669"/>
    <property type="project" value="UniProtKB-EC"/>
</dbReference>
<dbReference type="InterPro" id="IPR016039">
    <property type="entry name" value="Thiolase-like"/>
</dbReference>
<feature type="domain" description="Thiolase C-terminal" evidence="7">
    <location>
        <begin position="279"/>
        <end position="401"/>
    </location>
</feature>
<gene>
    <name evidence="8" type="ORF">FAA97_07545</name>
</gene>
<dbReference type="AlphaFoldDB" id="A0A4S8P4Q7"/>
<dbReference type="InterPro" id="IPR020613">
    <property type="entry name" value="Thiolase_CS"/>
</dbReference>
<dbReference type="EC" id="2.3.1.9" evidence="8"/>
<dbReference type="InterPro" id="IPR020610">
    <property type="entry name" value="Thiolase_AS"/>
</dbReference>
<keyword evidence="9" id="KW-1185">Reference proteome</keyword>
<feature type="active site" description="Acyl-thioester intermediate" evidence="4">
    <location>
        <position position="91"/>
    </location>
</feature>
<accession>A0A4S8P4Q7</accession>
<evidence type="ECO:0000259" key="6">
    <source>
        <dbReference type="Pfam" id="PF00108"/>
    </source>
</evidence>
<dbReference type="InterPro" id="IPR002155">
    <property type="entry name" value="Thiolase"/>
</dbReference>
<keyword evidence="3 5" id="KW-0012">Acyltransferase</keyword>
<dbReference type="CDD" id="cd00751">
    <property type="entry name" value="thiolase"/>
    <property type="match status" value="1"/>
</dbReference>
<organism evidence="8 9">
    <name type="scientific">Peteryoungia ipomoeae</name>
    <dbReference type="NCBI Taxonomy" id="1210932"/>
    <lineage>
        <taxon>Bacteria</taxon>
        <taxon>Pseudomonadati</taxon>
        <taxon>Pseudomonadota</taxon>
        <taxon>Alphaproteobacteria</taxon>
        <taxon>Hyphomicrobiales</taxon>
        <taxon>Rhizobiaceae</taxon>
        <taxon>Peteryoungia</taxon>
    </lineage>
</organism>
<dbReference type="InterPro" id="IPR020617">
    <property type="entry name" value="Thiolase_C"/>
</dbReference>
<sequence>MTEAFIYDHVRTPRGRGKKDGSLHEVPTPRLAARTLEALRDRNGLDTAKVDDIIFGCVDPVMEAGAVIPKAAAFEAGYDFKAPGMQISRFCASGLDAINLAAGKVVAGSDDIVIAGGVESMSRVGMGMSGGAWYMDPSVNFPGYFMPQGVSADLIATKYGFTRDDVDAYAVESQKRAAASWAAGNFAKSVIPVKDVNGLTILDRDEHMRPGTDMQSLASLQASFQMPGEMGGFEAVAIQAHPEIERITYVHHAGNSSGIVDGAAAVLVGSKAGGQAMGLKPRARIRAFTNIGSDPALMLTGPVDVTEKLLARTGMKISDFDLFELNEAFAAVVLRFMQHFDIDHAKMNVAGGAIAMGHPLGATGAMILGTVLDELERRDLNTALVTLCIGAGMGTATVIERV</sequence>
<name>A0A4S8P4Q7_9HYPH</name>